<protein>
    <submittedName>
        <fullName evidence="16">TonB-dependent receptor</fullName>
    </submittedName>
</protein>
<dbReference type="Gene3D" id="2.40.170.20">
    <property type="entry name" value="TonB-dependent receptor, beta-barrel domain"/>
    <property type="match status" value="1"/>
</dbReference>
<comment type="caution">
    <text evidence="16">The sequence shown here is derived from an EMBL/GenBank/DDBJ whole genome shotgun (WGS) entry which is preliminary data.</text>
</comment>
<dbReference type="CDD" id="cd01347">
    <property type="entry name" value="ligand_gated_channel"/>
    <property type="match status" value="1"/>
</dbReference>
<dbReference type="Pfam" id="PF07715">
    <property type="entry name" value="Plug"/>
    <property type="match status" value="1"/>
</dbReference>
<dbReference type="SUPFAM" id="SSF56935">
    <property type="entry name" value="Porins"/>
    <property type="match status" value="1"/>
</dbReference>
<evidence type="ECO:0000313" key="17">
    <source>
        <dbReference type="Proteomes" id="UP001629246"/>
    </source>
</evidence>
<feature type="chain" id="PRO_5045145369" evidence="14">
    <location>
        <begin position="40"/>
        <end position="819"/>
    </location>
</feature>
<evidence type="ECO:0000256" key="1">
    <source>
        <dbReference type="ARBA" id="ARBA00004571"/>
    </source>
</evidence>
<gene>
    <name evidence="16" type="ORF">PQR62_17930</name>
</gene>
<evidence type="ECO:0000256" key="8">
    <source>
        <dbReference type="ARBA" id="ARBA00023077"/>
    </source>
</evidence>
<keyword evidence="14" id="KW-0732">Signal</keyword>
<proteinExistence type="inferred from homology"/>
<evidence type="ECO:0000256" key="9">
    <source>
        <dbReference type="ARBA" id="ARBA00023136"/>
    </source>
</evidence>
<evidence type="ECO:0000256" key="13">
    <source>
        <dbReference type="RuleBase" id="RU003357"/>
    </source>
</evidence>
<dbReference type="InterPro" id="IPR011662">
    <property type="entry name" value="Secretin/TonB_short_N"/>
</dbReference>
<dbReference type="InterPro" id="IPR000531">
    <property type="entry name" value="Beta-barrel_TonB"/>
</dbReference>
<keyword evidence="4 12" id="KW-1134">Transmembrane beta strand</keyword>
<dbReference type="InterPro" id="IPR039426">
    <property type="entry name" value="TonB-dep_rcpt-like"/>
</dbReference>
<keyword evidence="8 13" id="KW-0798">TonB box</keyword>
<name>A0ABW9ACK5_9BURK</name>
<keyword evidence="5" id="KW-0406">Ion transport</keyword>
<evidence type="ECO:0000256" key="14">
    <source>
        <dbReference type="SAM" id="SignalP"/>
    </source>
</evidence>
<keyword evidence="11 12" id="KW-0998">Cell outer membrane</keyword>
<dbReference type="Proteomes" id="UP001629246">
    <property type="component" value="Unassembled WGS sequence"/>
</dbReference>
<evidence type="ECO:0000256" key="10">
    <source>
        <dbReference type="ARBA" id="ARBA00023170"/>
    </source>
</evidence>
<dbReference type="EMBL" id="JAQQFM010000007">
    <property type="protein sequence ID" value="MFL9926161.1"/>
    <property type="molecule type" value="Genomic_DNA"/>
</dbReference>
<accession>A0ABW9ACK5</accession>
<dbReference type="InterPro" id="IPR037066">
    <property type="entry name" value="Plug_dom_sf"/>
</dbReference>
<dbReference type="PANTHER" id="PTHR32552:SF85">
    <property type="entry name" value="BLL7968 PROTEIN"/>
    <property type="match status" value="1"/>
</dbReference>
<evidence type="ECO:0000259" key="15">
    <source>
        <dbReference type="SMART" id="SM00965"/>
    </source>
</evidence>
<keyword evidence="17" id="KW-1185">Reference proteome</keyword>
<sequence>MRPIRSAAPFEMPHLRPLARSIRLLALTFPLLAPVAVLAQQPAAPTPASALRSYSIAAGPLGQVLRQFAAEAGILLSADASLTQGKTSAGLRASTTVPDGLTRLLNGTGLTALAQPDGSFVIMSAGTPAASGQLPEIAITSARGGEADGTYRAVPNASSLRSDASSLDTPLIVNVVPAQVMKDQRPRNLDDALINVSGITQGNTLAGTQDTIMKRGFGGNRDGSVMRNGMPLVQGRALNATAESVEVLKGPSSLLYGLMDPGGVINIATKKPQLERHTSISMLASGYAGGRDGGALTLDTTGPISDSGLAYRLIVDRTDENYWRNFGQHQETLVAPSLAWYGKDTQVVFSYEQREFLYPFDRGTAIDPRTGSPLAIPATQRLEEPYNNMKGSSEMAQLTVDHQINQDWKAHIGLSTNREVYDANQLRITGLNAAAGTLTRSNDATHGALSTDNYAIGYLQGKLNLGGLRNDVQIGADIEYRKIYRQDLLRQTVSGSFNYLNPVYGSLSPSTTVSATDSDQTDLLHNKSLFFQDSLYLNDKWILVAGLRYQDYSQLAGRGRPFKANTDLSGDKFLPRAGVIYKWDDKLSLYASYTRSLKPTSSIAPLSSGVVIDSAMAPEEATSWEAGVKYEVATGLSGSVAVFNIAKKNVLVSQFNAATNLTDWRTSGAARSRGIEFDVTGQLSRKLSIIASYAYIDAKTTEDPLYAGLRLWNVARQTAALSLAYDLGPVFGNDKLRVGGGAHYVGDRPGDSANSFKLPSYTVADAFATYDTTIRGQAVKFQLNVKNLFNRTYYTSSANQYFVSMGDARQISLMTTLEF</sequence>
<feature type="signal peptide" evidence="14">
    <location>
        <begin position="1"/>
        <end position="39"/>
    </location>
</feature>
<dbReference type="SMART" id="SM00965">
    <property type="entry name" value="STN"/>
    <property type="match status" value="1"/>
</dbReference>
<dbReference type="Gene3D" id="2.170.130.10">
    <property type="entry name" value="TonB-dependent receptor, plug domain"/>
    <property type="match status" value="1"/>
</dbReference>
<evidence type="ECO:0000256" key="2">
    <source>
        <dbReference type="ARBA" id="ARBA00009810"/>
    </source>
</evidence>
<organism evidence="16 17">
    <name type="scientific">Herbaspirillum lusitanum</name>
    <dbReference type="NCBI Taxonomy" id="213312"/>
    <lineage>
        <taxon>Bacteria</taxon>
        <taxon>Pseudomonadati</taxon>
        <taxon>Pseudomonadota</taxon>
        <taxon>Betaproteobacteria</taxon>
        <taxon>Burkholderiales</taxon>
        <taxon>Oxalobacteraceae</taxon>
        <taxon>Herbaspirillum</taxon>
    </lineage>
</organism>
<evidence type="ECO:0000256" key="12">
    <source>
        <dbReference type="PROSITE-ProRule" id="PRU01360"/>
    </source>
</evidence>
<dbReference type="PROSITE" id="PS52016">
    <property type="entry name" value="TONB_DEPENDENT_REC_3"/>
    <property type="match status" value="1"/>
</dbReference>
<evidence type="ECO:0000256" key="5">
    <source>
        <dbReference type="ARBA" id="ARBA00022496"/>
    </source>
</evidence>
<evidence type="ECO:0000256" key="4">
    <source>
        <dbReference type="ARBA" id="ARBA00022452"/>
    </source>
</evidence>
<dbReference type="InterPro" id="IPR012910">
    <property type="entry name" value="Plug_dom"/>
</dbReference>
<dbReference type="PANTHER" id="PTHR32552">
    <property type="entry name" value="FERRICHROME IRON RECEPTOR-RELATED"/>
    <property type="match status" value="1"/>
</dbReference>
<keyword evidence="9 12" id="KW-0472">Membrane</keyword>
<evidence type="ECO:0000313" key="16">
    <source>
        <dbReference type="EMBL" id="MFL9926161.1"/>
    </source>
</evidence>
<dbReference type="NCBIfam" id="TIGR01783">
    <property type="entry name" value="TonB-siderophor"/>
    <property type="match status" value="1"/>
</dbReference>
<evidence type="ECO:0000256" key="7">
    <source>
        <dbReference type="ARBA" id="ARBA00023004"/>
    </source>
</evidence>
<keyword evidence="3 12" id="KW-0813">Transport</keyword>
<comment type="similarity">
    <text evidence="2 12 13">Belongs to the TonB-dependent receptor family.</text>
</comment>
<evidence type="ECO:0000256" key="3">
    <source>
        <dbReference type="ARBA" id="ARBA00022448"/>
    </source>
</evidence>
<keyword evidence="6 12" id="KW-0812">Transmembrane</keyword>
<comment type="subcellular location">
    <subcellularLocation>
        <location evidence="1 12">Cell outer membrane</location>
        <topology evidence="1 12">Multi-pass membrane protein</topology>
    </subcellularLocation>
</comment>
<keyword evidence="7" id="KW-0408">Iron</keyword>
<keyword evidence="5" id="KW-0410">Iron transport</keyword>
<dbReference type="InterPro" id="IPR036942">
    <property type="entry name" value="Beta-barrel_TonB_sf"/>
</dbReference>
<keyword evidence="10 16" id="KW-0675">Receptor</keyword>
<feature type="domain" description="Secretin/TonB short N-terminal" evidence="15">
    <location>
        <begin position="74"/>
        <end position="125"/>
    </location>
</feature>
<dbReference type="InterPro" id="IPR010105">
    <property type="entry name" value="TonB_sidphr_rcpt"/>
</dbReference>
<evidence type="ECO:0000256" key="11">
    <source>
        <dbReference type="ARBA" id="ARBA00023237"/>
    </source>
</evidence>
<dbReference type="Gene3D" id="3.55.50.30">
    <property type="match status" value="1"/>
</dbReference>
<evidence type="ECO:0000256" key="6">
    <source>
        <dbReference type="ARBA" id="ARBA00022692"/>
    </source>
</evidence>
<dbReference type="Pfam" id="PF00593">
    <property type="entry name" value="TonB_dep_Rec_b-barrel"/>
    <property type="match status" value="1"/>
</dbReference>
<reference evidence="16 17" key="1">
    <citation type="journal article" date="2024" name="Chem. Sci.">
        <title>Discovery of megapolipeptins by genome mining of a Burkholderiales bacteria collection.</title>
        <authorList>
            <person name="Paulo B.S."/>
            <person name="Recchia M.J.J."/>
            <person name="Lee S."/>
            <person name="Fergusson C.H."/>
            <person name="Romanowski S.B."/>
            <person name="Hernandez A."/>
            <person name="Krull N."/>
            <person name="Liu D.Y."/>
            <person name="Cavanagh H."/>
            <person name="Bos A."/>
            <person name="Gray C.A."/>
            <person name="Murphy B.T."/>
            <person name="Linington R.G."/>
            <person name="Eustaquio A.S."/>
        </authorList>
    </citation>
    <scope>NUCLEOTIDE SEQUENCE [LARGE SCALE GENOMIC DNA]</scope>
    <source>
        <strain evidence="16 17">RL21-008-BIB-A</strain>
    </source>
</reference>